<dbReference type="Proteomes" id="UP000078046">
    <property type="component" value="Unassembled WGS sequence"/>
</dbReference>
<accession>A0A177B5M4</accession>
<protein>
    <submittedName>
        <fullName evidence="1">Uncharacterized protein</fullName>
    </submittedName>
</protein>
<gene>
    <name evidence="1" type="ORF">A3Q56_02697</name>
</gene>
<sequence length="425" mass="49728">MNESGKRDDTLKWIKDIKKIKVLSTYEDNACLFANEKNSLIKFVHIIVIKRNRNLNNFEKILRYVILLRSKKNKVKYECKIGGKRMVKLIKKTFMQSKDGFRSKVKHFDEDDIGFKLKDSFIIDGLNECMKNCNITKYTKKNNYFDVMDLLNYQKSMHNFIIHTAKHKERQGKNSITFVKYDETEICPSNLKMSDLRFPISVSSNEKKLTNAKNFQKTDKSLKWQKNNKNDEMFKQGLIGMKGLNRDNLYFKKPCFQNQPYFNNDRTNQYTGREFNPIIDMRFISKNGTASLYRQIFQNGIVQYFEYDELTGYSRIIQTAVPKFDQHDMPNLNKGNTKKKFKNFSNFTSGNFDLMKSRNFFRDTIENMAKKSANGGNVNKSKSNVDDEELADESINIIDMNVSKSEKCNNKILNSSRASATQTDS</sequence>
<dbReference type="AlphaFoldDB" id="A0A177B5M4"/>
<reference evidence="1 2" key="1">
    <citation type="submission" date="2016-04" db="EMBL/GenBank/DDBJ databases">
        <title>The genome of Intoshia linei affirms orthonectids as highly simplified spiralians.</title>
        <authorList>
            <person name="Mikhailov K.V."/>
            <person name="Slusarev G.S."/>
            <person name="Nikitin M.A."/>
            <person name="Logacheva M.D."/>
            <person name="Penin A."/>
            <person name="Aleoshin V."/>
            <person name="Panchin Y.V."/>
        </authorList>
    </citation>
    <scope>NUCLEOTIDE SEQUENCE [LARGE SCALE GENOMIC DNA]</scope>
    <source>
        <strain evidence="1">Intl2013</strain>
        <tissue evidence="1">Whole animal</tissue>
    </source>
</reference>
<comment type="caution">
    <text evidence="1">The sequence shown here is derived from an EMBL/GenBank/DDBJ whole genome shotgun (WGS) entry which is preliminary data.</text>
</comment>
<proteinExistence type="predicted"/>
<keyword evidence="2" id="KW-1185">Reference proteome</keyword>
<evidence type="ECO:0000313" key="2">
    <source>
        <dbReference type="Proteomes" id="UP000078046"/>
    </source>
</evidence>
<evidence type="ECO:0000313" key="1">
    <source>
        <dbReference type="EMBL" id="OAF69575.1"/>
    </source>
</evidence>
<organism evidence="1 2">
    <name type="scientific">Intoshia linei</name>
    <dbReference type="NCBI Taxonomy" id="1819745"/>
    <lineage>
        <taxon>Eukaryota</taxon>
        <taxon>Metazoa</taxon>
        <taxon>Spiralia</taxon>
        <taxon>Lophotrochozoa</taxon>
        <taxon>Mesozoa</taxon>
        <taxon>Orthonectida</taxon>
        <taxon>Rhopaluridae</taxon>
        <taxon>Intoshia</taxon>
    </lineage>
</organism>
<dbReference type="EMBL" id="LWCA01000260">
    <property type="protein sequence ID" value="OAF69575.1"/>
    <property type="molecule type" value="Genomic_DNA"/>
</dbReference>
<name>A0A177B5M4_9BILA</name>